<name>A0A7G8YTC8_9PSED</name>
<dbReference type="Proteomes" id="UP000515277">
    <property type="component" value="Chromosome"/>
</dbReference>
<dbReference type="EMBL" id="CP060201">
    <property type="protein sequence ID" value="QNH78926.1"/>
    <property type="molecule type" value="Genomic_DNA"/>
</dbReference>
<dbReference type="RefSeq" id="WP_179597623.1">
    <property type="nucleotide sequence ID" value="NZ_CP060201.1"/>
</dbReference>
<gene>
    <name evidence="1" type="ORF">GGI48_07100</name>
</gene>
<accession>A0A7G8YTC8</accession>
<dbReference type="PIRSF" id="PIRSF029394">
    <property type="entry name" value="UCP029394"/>
    <property type="match status" value="1"/>
</dbReference>
<dbReference type="Gene3D" id="3.10.450.50">
    <property type="match status" value="1"/>
</dbReference>
<proteinExistence type="predicted"/>
<reference evidence="2" key="1">
    <citation type="journal article" date="2020" name="Microbiol. Resour. Announc.">
        <title>Complete genome sequences of four natural Pseudomonas isolates that catabolize a wide range of aromatic compounds relevant to lignin valorization.</title>
        <authorList>
            <person name="Hatmaker E.A."/>
            <person name="Presley G."/>
            <person name="Cannon O."/>
            <person name="Guss A.M."/>
            <person name="Elkins J.G."/>
        </authorList>
    </citation>
    <scope>NUCLEOTIDE SEQUENCE [LARGE SCALE GENOMIC DNA]</scope>
    <source>
        <strain evidence="2">H1F5C</strain>
    </source>
</reference>
<organism evidence="1 2">
    <name type="scientific">Pseudomonas protegens</name>
    <dbReference type="NCBI Taxonomy" id="380021"/>
    <lineage>
        <taxon>Bacteria</taxon>
        <taxon>Pseudomonadati</taxon>
        <taxon>Pseudomonadota</taxon>
        <taxon>Gammaproteobacteria</taxon>
        <taxon>Pseudomonadales</taxon>
        <taxon>Pseudomonadaceae</taxon>
        <taxon>Pseudomonas</taxon>
    </lineage>
</organism>
<evidence type="ECO:0000313" key="1">
    <source>
        <dbReference type="EMBL" id="QNH78926.1"/>
    </source>
</evidence>
<protein>
    <submittedName>
        <fullName evidence="1">DUF4440 domain-containing protein</fullName>
    </submittedName>
</protein>
<dbReference type="SUPFAM" id="SSF54427">
    <property type="entry name" value="NTF2-like"/>
    <property type="match status" value="1"/>
</dbReference>
<dbReference type="AlphaFoldDB" id="A0A7G8YTC8"/>
<dbReference type="InterPro" id="IPR032710">
    <property type="entry name" value="NTF2-like_dom_sf"/>
</dbReference>
<evidence type="ECO:0000313" key="2">
    <source>
        <dbReference type="Proteomes" id="UP000515277"/>
    </source>
</evidence>
<sequence>MPNSIIEQAQHSVQRIHQLIHRVFSNQQGDAAACLDPLLELFAQDFQMVTTGGALVGREQVQQLFRTGLGKRPGLQIRLSDLHCVWQEGQCAAIRYKEIQRLDSLETARLSLAIIRVQDNSVQWLYLHETTCP</sequence>
<dbReference type="InterPro" id="IPR016918">
    <property type="entry name" value="UCP029394"/>
</dbReference>